<protein>
    <submittedName>
        <fullName evidence="1">Uncharacterized protein</fullName>
    </submittedName>
</protein>
<evidence type="ECO:0000313" key="1">
    <source>
        <dbReference type="EMBL" id="NMC63102.1"/>
    </source>
</evidence>
<sequence>MRFGDLIQKNWTLPELALSFADLITPEIRNALDLINHPDSFSIKRGENPGQRSCLTFRQGEKDLFLNVDESNDNKLQFSGELYLYGQEPTHLYGEMESRLLVWKAQKKLKSELRRQGAKLLSHVLETLRQNGDLRRISSDALGFPHIDIYPMDGAFGGIKPHMKASIDSSVSITEDAQARICKIHPFLLHAETSVATVLHPPVDYRLKSLASKWSAVARVKGNEAHYIYAALR</sequence>
<dbReference type="Proteomes" id="UP000524246">
    <property type="component" value="Unassembled WGS sequence"/>
</dbReference>
<accession>A0A7X9IKE5</accession>
<reference evidence="1 2" key="1">
    <citation type="journal article" date="2020" name="Biotechnol. Biofuels">
        <title>New insights from the biogas microbiome by comprehensive genome-resolved metagenomics of nearly 1600 species originating from multiple anaerobic digesters.</title>
        <authorList>
            <person name="Campanaro S."/>
            <person name="Treu L."/>
            <person name="Rodriguez-R L.M."/>
            <person name="Kovalovszki A."/>
            <person name="Ziels R.M."/>
            <person name="Maus I."/>
            <person name="Zhu X."/>
            <person name="Kougias P.G."/>
            <person name="Basile A."/>
            <person name="Luo G."/>
            <person name="Schluter A."/>
            <person name="Konstantinidis K.T."/>
            <person name="Angelidaki I."/>
        </authorList>
    </citation>
    <scope>NUCLEOTIDE SEQUENCE [LARGE SCALE GENOMIC DNA]</scope>
    <source>
        <strain evidence="1">AS27yjCOA_65</strain>
    </source>
</reference>
<dbReference type="AlphaFoldDB" id="A0A7X9IKE5"/>
<comment type="caution">
    <text evidence="1">The sequence shown here is derived from an EMBL/GenBank/DDBJ whole genome shotgun (WGS) entry which is preliminary data.</text>
</comment>
<proteinExistence type="predicted"/>
<name>A0A7X9IKE5_9DELT</name>
<organism evidence="1 2">
    <name type="scientific">SAR324 cluster bacterium</name>
    <dbReference type="NCBI Taxonomy" id="2024889"/>
    <lineage>
        <taxon>Bacteria</taxon>
        <taxon>Deltaproteobacteria</taxon>
        <taxon>SAR324 cluster</taxon>
    </lineage>
</organism>
<dbReference type="EMBL" id="JAAZON010000354">
    <property type="protein sequence ID" value="NMC63102.1"/>
    <property type="molecule type" value="Genomic_DNA"/>
</dbReference>
<gene>
    <name evidence="1" type="ORF">GYA55_08030</name>
</gene>
<evidence type="ECO:0000313" key="2">
    <source>
        <dbReference type="Proteomes" id="UP000524246"/>
    </source>
</evidence>